<dbReference type="Proteomes" id="UP001385951">
    <property type="component" value="Unassembled WGS sequence"/>
</dbReference>
<sequence>MMFSRIIFTLLPLLVSAAVTPHPSPIVGTITAPTAGSAITPGDTTPFNYQTSDWCHQGYTEFKVSLVSYKPTFDNVTDADGTLRDSLHEFGTFTVANFHLPPQGIPPPEFLTIPDLTALVDDTELFLAVSDIFLGCPGHIPEAIGVTSVSVLYSPSV</sequence>
<protein>
    <submittedName>
        <fullName evidence="2">Uncharacterized protein</fullName>
    </submittedName>
</protein>
<feature type="signal peptide" evidence="1">
    <location>
        <begin position="1"/>
        <end position="17"/>
    </location>
</feature>
<evidence type="ECO:0000313" key="3">
    <source>
        <dbReference type="Proteomes" id="UP001385951"/>
    </source>
</evidence>
<proteinExistence type="predicted"/>
<evidence type="ECO:0000313" key="2">
    <source>
        <dbReference type="EMBL" id="KAK7694178.1"/>
    </source>
</evidence>
<accession>A0AAW0GLF2</accession>
<keyword evidence="3" id="KW-1185">Reference proteome</keyword>
<keyword evidence="1" id="KW-0732">Signal</keyword>
<feature type="chain" id="PRO_5043732202" evidence="1">
    <location>
        <begin position="18"/>
        <end position="157"/>
    </location>
</feature>
<organism evidence="2 3">
    <name type="scientific">Cerrena zonata</name>
    <dbReference type="NCBI Taxonomy" id="2478898"/>
    <lineage>
        <taxon>Eukaryota</taxon>
        <taxon>Fungi</taxon>
        <taxon>Dikarya</taxon>
        <taxon>Basidiomycota</taxon>
        <taxon>Agaricomycotina</taxon>
        <taxon>Agaricomycetes</taxon>
        <taxon>Polyporales</taxon>
        <taxon>Cerrenaceae</taxon>
        <taxon>Cerrena</taxon>
    </lineage>
</organism>
<dbReference type="AlphaFoldDB" id="A0AAW0GLF2"/>
<name>A0AAW0GLF2_9APHY</name>
<dbReference type="EMBL" id="JASBNA010000002">
    <property type="protein sequence ID" value="KAK7694178.1"/>
    <property type="molecule type" value="Genomic_DNA"/>
</dbReference>
<evidence type="ECO:0000256" key="1">
    <source>
        <dbReference type="SAM" id="SignalP"/>
    </source>
</evidence>
<gene>
    <name evidence="2" type="ORF">QCA50_001358</name>
</gene>
<comment type="caution">
    <text evidence="2">The sequence shown here is derived from an EMBL/GenBank/DDBJ whole genome shotgun (WGS) entry which is preliminary data.</text>
</comment>
<reference evidence="2 3" key="1">
    <citation type="submission" date="2022-09" db="EMBL/GenBank/DDBJ databases">
        <authorList>
            <person name="Palmer J.M."/>
        </authorList>
    </citation>
    <scope>NUCLEOTIDE SEQUENCE [LARGE SCALE GENOMIC DNA]</scope>
    <source>
        <strain evidence="2 3">DSM 7382</strain>
    </source>
</reference>